<gene>
    <name evidence="2" type="ORF">J437_LFUL003512</name>
</gene>
<feature type="region of interest" description="Disordered" evidence="1">
    <location>
        <begin position="1"/>
        <end position="65"/>
    </location>
</feature>
<feature type="compositionally biased region" description="Polar residues" evidence="1">
    <location>
        <begin position="276"/>
        <end position="296"/>
    </location>
</feature>
<dbReference type="GO" id="GO:0070973">
    <property type="term" value="P:protein localization to endoplasmic reticulum exit site"/>
    <property type="evidence" value="ECO:0007669"/>
    <property type="project" value="TreeGrafter"/>
</dbReference>
<dbReference type="AlphaFoldDB" id="A0A8K0JVX6"/>
<feature type="compositionally biased region" description="Polar residues" evidence="1">
    <location>
        <begin position="1"/>
        <end position="24"/>
    </location>
</feature>
<name>A0A8K0JVX6_LADFU</name>
<feature type="compositionally biased region" description="Low complexity" evidence="1">
    <location>
        <begin position="238"/>
        <end position="253"/>
    </location>
</feature>
<proteinExistence type="predicted"/>
<evidence type="ECO:0000313" key="3">
    <source>
        <dbReference type="Proteomes" id="UP000792457"/>
    </source>
</evidence>
<evidence type="ECO:0000256" key="1">
    <source>
        <dbReference type="SAM" id="MobiDB-lite"/>
    </source>
</evidence>
<feature type="non-terminal residue" evidence="2">
    <location>
        <position position="296"/>
    </location>
</feature>
<feature type="compositionally biased region" description="Basic and acidic residues" evidence="1">
    <location>
        <begin position="260"/>
        <end position="273"/>
    </location>
</feature>
<dbReference type="GO" id="GO:0070971">
    <property type="term" value="C:endoplasmic reticulum exit site"/>
    <property type="evidence" value="ECO:0007669"/>
    <property type="project" value="TreeGrafter"/>
</dbReference>
<sequence>STAKAIQDVSGRQRQLSESNSSVRNWRPTEASQKTKKESSEGKGSGIGGPSNAAGSGGGWLGGLLSKLSLRPKNQMNLPDDKNPSIVWDSDKKQWVNMDAEEDEAATELKPPPKASELIPTFAQPAAMMNSVPQNVEKSVPENNALNAPMATAPGFGNIYKLPKGRKMRQNYVDVMGNSTTKAANRGTMPPPLSLFPQPAAPPPPAGNFFIPAPVQDDSAPTDFLTSASTAENEVQESSEMSRSSSMSSLSREVQGFMLPDKRGHGNMVDRRPLTSGKNTIYQGNQYHQQSNIHYQ</sequence>
<evidence type="ECO:0000313" key="2">
    <source>
        <dbReference type="EMBL" id="KAG8222867.1"/>
    </source>
</evidence>
<organism evidence="2 3">
    <name type="scientific">Ladona fulva</name>
    <name type="common">Scarce chaser dragonfly</name>
    <name type="synonym">Libellula fulva</name>
    <dbReference type="NCBI Taxonomy" id="123851"/>
    <lineage>
        <taxon>Eukaryota</taxon>
        <taxon>Metazoa</taxon>
        <taxon>Ecdysozoa</taxon>
        <taxon>Arthropoda</taxon>
        <taxon>Hexapoda</taxon>
        <taxon>Insecta</taxon>
        <taxon>Pterygota</taxon>
        <taxon>Palaeoptera</taxon>
        <taxon>Odonata</taxon>
        <taxon>Epiprocta</taxon>
        <taxon>Anisoptera</taxon>
        <taxon>Libelluloidea</taxon>
        <taxon>Libellulidae</taxon>
        <taxon>Ladona</taxon>
    </lineage>
</organism>
<dbReference type="EMBL" id="KZ308146">
    <property type="protein sequence ID" value="KAG8222867.1"/>
    <property type="molecule type" value="Genomic_DNA"/>
</dbReference>
<dbReference type="OrthoDB" id="8918678at2759"/>
<feature type="region of interest" description="Disordered" evidence="1">
    <location>
        <begin position="228"/>
        <end position="296"/>
    </location>
</feature>
<dbReference type="GO" id="GO:0007030">
    <property type="term" value="P:Golgi organization"/>
    <property type="evidence" value="ECO:0007669"/>
    <property type="project" value="TreeGrafter"/>
</dbReference>
<dbReference type="PANTHER" id="PTHR13402">
    <property type="entry name" value="RGPR-RELATED"/>
    <property type="match status" value="1"/>
</dbReference>
<dbReference type="PANTHER" id="PTHR13402:SF6">
    <property type="entry name" value="SECRETORY 16, ISOFORM I"/>
    <property type="match status" value="1"/>
</dbReference>
<keyword evidence="3" id="KW-1185">Reference proteome</keyword>
<feature type="compositionally biased region" description="Gly residues" evidence="1">
    <location>
        <begin position="43"/>
        <end position="62"/>
    </location>
</feature>
<reference evidence="2" key="1">
    <citation type="submission" date="2013-04" db="EMBL/GenBank/DDBJ databases">
        <authorList>
            <person name="Qu J."/>
            <person name="Murali S.C."/>
            <person name="Bandaranaike D."/>
            <person name="Bellair M."/>
            <person name="Blankenburg K."/>
            <person name="Chao H."/>
            <person name="Dinh H."/>
            <person name="Doddapaneni H."/>
            <person name="Downs B."/>
            <person name="Dugan-Rocha S."/>
            <person name="Elkadiri S."/>
            <person name="Gnanaolivu R.D."/>
            <person name="Hernandez B."/>
            <person name="Javaid M."/>
            <person name="Jayaseelan J.C."/>
            <person name="Lee S."/>
            <person name="Li M."/>
            <person name="Ming W."/>
            <person name="Munidasa M."/>
            <person name="Muniz J."/>
            <person name="Nguyen L."/>
            <person name="Ongeri F."/>
            <person name="Osuji N."/>
            <person name="Pu L.-L."/>
            <person name="Puazo M."/>
            <person name="Qu C."/>
            <person name="Quiroz J."/>
            <person name="Raj R."/>
            <person name="Weissenberger G."/>
            <person name="Xin Y."/>
            <person name="Zou X."/>
            <person name="Han Y."/>
            <person name="Richards S."/>
            <person name="Worley K."/>
            <person name="Muzny D."/>
            <person name="Gibbs R."/>
        </authorList>
    </citation>
    <scope>NUCLEOTIDE SEQUENCE</scope>
    <source>
        <strain evidence="2">Sampled in the wild</strain>
    </source>
</reference>
<reference evidence="2" key="2">
    <citation type="submission" date="2017-10" db="EMBL/GenBank/DDBJ databases">
        <title>Ladona fulva Genome sequencing and assembly.</title>
        <authorList>
            <person name="Murali S."/>
            <person name="Richards S."/>
            <person name="Bandaranaike D."/>
            <person name="Bellair M."/>
            <person name="Blankenburg K."/>
            <person name="Chao H."/>
            <person name="Dinh H."/>
            <person name="Doddapaneni H."/>
            <person name="Dugan-Rocha S."/>
            <person name="Elkadiri S."/>
            <person name="Gnanaolivu R."/>
            <person name="Hernandez B."/>
            <person name="Skinner E."/>
            <person name="Javaid M."/>
            <person name="Lee S."/>
            <person name="Li M."/>
            <person name="Ming W."/>
            <person name="Munidasa M."/>
            <person name="Muniz J."/>
            <person name="Nguyen L."/>
            <person name="Hughes D."/>
            <person name="Osuji N."/>
            <person name="Pu L.-L."/>
            <person name="Puazo M."/>
            <person name="Qu C."/>
            <person name="Quiroz J."/>
            <person name="Raj R."/>
            <person name="Weissenberger G."/>
            <person name="Xin Y."/>
            <person name="Zou X."/>
            <person name="Han Y."/>
            <person name="Worley K."/>
            <person name="Muzny D."/>
            <person name="Gibbs R."/>
        </authorList>
    </citation>
    <scope>NUCLEOTIDE SEQUENCE</scope>
    <source>
        <strain evidence="2">Sampled in the wild</strain>
    </source>
</reference>
<protein>
    <submittedName>
        <fullName evidence="2">Uncharacterized protein</fullName>
    </submittedName>
</protein>
<comment type="caution">
    <text evidence="2">The sequence shown here is derived from an EMBL/GenBank/DDBJ whole genome shotgun (WGS) entry which is preliminary data.</text>
</comment>
<accession>A0A8K0JVX6</accession>
<dbReference type="GO" id="GO:0012507">
    <property type="term" value="C:ER to Golgi transport vesicle membrane"/>
    <property type="evidence" value="ECO:0007669"/>
    <property type="project" value="TreeGrafter"/>
</dbReference>
<dbReference type="Proteomes" id="UP000792457">
    <property type="component" value="Unassembled WGS sequence"/>
</dbReference>